<proteinExistence type="predicted"/>
<reference evidence="2 3" key="1">
    <citation type="submission" date="2014-08" db="EMBL/GenBank/DDBJ databases">
        <title>Genome sequences of NCPPB Pectobacterium isolates.</title>
        <authorList>
            <person name="Glover R.H."/>
            <person name="Sapp M."/>
            <person name="Elphinstone J."/>
        </authorList>
    </citation>
    <scope>NUCLEOTIDE SEQUENCE [LARGE SCALE GENOMIC DNA]</scope>
    <source>
        <strain evidence="2 3">NCPPB3841</strain>
    </source>
</reference>
<accession>A0ABR4VHT0</accession>
<gene>
    <name evidence="2" type="ORF">KU75_25860</name>
</gene>
<evidence type="ECO:0000259" key="1">
    <source>
        <dbReference type="Pfam" id="PF02368"/>
    </source>
</evidence>
<dbReference type="RefSeq" id="WP_044210370.1">
    <property type="nucleotide sequence ID" value="NZ_JQOF01000162.1"/>
</dbReference>
<evidence type="ECO:0000313" key="2">
    <source>
        <dbReference type="EMBL" id="KGA37591.1"/>
    </source>
</evidence>
<name>A0ABR4VHT0_9GAMM</name>
<dbReference type="Gene3D" id="2.60.40.1080">
    <property type="match status" value="1"/>
</dbReference>
<dbReference type="Pfam" id="PF02368">
    <property type="entry name" value="Big_2"/>
    <property type="match status" value="1"/>
</dbReference>
<dbReference type="InterPro" id="IPR003343">
    <property type="entry name" value="Big_2"/>
</dbReference>
<evidence type="ECO:0000313" key="3">
    <source>
        <dbReference type="Proteomes" id="UP000029447"/>
    </source>
</evidence>
<sequence>RGRFPRGWANGSLVDPDSTRAMNSLQDDALQEIQGEFVIDDWGWVDGKLFRVIGGRSGGWDSQGGGLAVEFKAGNVARTSTETRPSNIATMFIIKTDKADSTPGVPVPSAVVVTPRPATVNAGTNVQFSGQVLPSNFASEYPVSWSVSDAALGSIDATGRYTATAGRTGSQTVIASI</sequence>
<dbReference type="Proteomes" id="UP000029447">
    <property type="component" value="Unassembled WGS sequence"/>
</dbReference>
<dbReference type="SUPFAM" id="SSF88874">
    <property type="entry name" value="Receptor-binding domain of short tail fibre protein gp12"/>
    <property type="match status" value="1"/>
</dbReference>
<keyword evidence="3" id="KW-1185">Reference proteome</keyword>
<protein>
    <recommendedName>
        <fullName evidence="1">BIG2 domain-containing protein</fullName>
    </recommendedName>
</protein>
<feature type="domain" description="BIG2" evidence="1">
    <location>
        <begin position="111"/>
        <end position="174"/>
    </location>
</feature>
<organism evidence="2 3">
    <name type="scientific">Pectobacterium odoriferum</name>
    <dbReference type="NCBI Taxonomy" id="78398"/>
    <lineage>
        <taxon>Bacteria</taxon>
        <taxon>Pseudomonadati</taxon>
        <taxon>Pseudomonadota</taxon>
        <taxon>Gammaproteobacteria</taxon>
        <taxon>Enterobacterales</taxon>
        <taxon>Pectobacteriaceae</taxon>
        <taxon>Pectobacterium</taxon>
    </lineage>
</organism>
<feature type="non-terminal residue" evidence="2">
    <location>
        <position position="1"/>
    </location>
</feature>
<feature type="non-terminal residue" evidence="2">
    <location>
        <position position="177"/>
    </location>
</feature>
<dbReference type="EMBL" id="JQOF01000162">
    <property type="protein sequence ID" value="KGA37591.1"/>
    <property type="molecule type" value="Genomic_DNA"/>
</dbReference>
<comment type="caution">
    <text evidence="2">The sequence shown here is derived from an EMBL/GenBank/DDBJ whole genome shotgun (WGS) entry which is preliminary data.</text>
</comment>